<dbReference type="GO" id="GO:0005737">
    <property type="term" value="C:cytoplasm"/>
    <property type="evidence" value="ECO:0007669"/>
    <property type="project" value="TreeGrafter"/>
</dbReference>
<sequence length="388" mass="43502">MGTNSSNTASSGGMHIDLDKYVLTGGDTIEGTINIRLSLPLPPSNLYFQFKGKEETHWQITESSHPGAAIIEHDGSSTICKVQYEIMKWTESLQPGDYTIPFTFQTPVGIPGSFKFIDGKTRGEIQYFLSCKLINSHQKFKTKTKISILQDCTLIIPQINRGKKARLRSCCCSKGQLGLKIIWSTPRFKTTDKIDCLLEIDNTHSMLPVTKVSARLYYNLRLKDINKSSKFVTNTISTKVYTFILNPKEIMVKEDALPISLELTGLDRKFSMLYSSKGQIIECMFMIEVAAYVEYGCFGGGEIKVDSPFVVEPVVFFQPAPMIPPADWNPIMIEPANLIYEKKHEVDTDSEGISIRSKNEFNNTSVTVIQSQNTEPADNFIVVASERS</sequence>
<proteinExistence type="predicted"/>
<gene>
    <name evidence="2" type="ORF">SteCoe_16985</name>
</gene>
<dbReference type="Pfam" id="PF00339">
    <property type="entry name" value="Arrestin_N"/>
    <property type="match status" value="1"/>
</dbReference>
<organism evidence="2 3">
    <name type="scientific">Stentor coeruleus</name>
    <dbReference type="NCBI Taxonomy" id="5963"/>
    <lineage>
        <taxon>Eukaryota</taxon>
        <taxon>Sar</taxon>
        <taxon>Alveolata</taxon>
        <taxon>Ciliophora</taxon>
        <taxon>Postciliodesmatophora</taxon>
        <taxon>Heterotrichea</taxon>
        <taxon>Heterotrichida</taxon>
        <taxon>Stentoridae</taxon>
        <taxon>Stentor</taxon>
    </lineage>
</organism>
<dbReference type="InterPro" id="IPR050357">
    <property type="entry name" value="Arrestin_domain-protein"/>
</dbReference>
<dbReference type="OrthoDB" id="327035at2759"/>
<protein>
    <recommendedName>
        <fullName evidence="1">Arrestin-like N-terminal domain-containing protein</fullName>
    </recommendedName>
</protein>
<evidence type="ECO:0000259" key="1">
    <source>
        <dbReference type="Pfam" id="PF00339"/>
    </source>
</evidence>
<feature type="domain" description="Arrestin-like N-terminal" evidence="1">
    <location>
        <begin position="16"/>
        <end position="143"/>
    </location>
</feature>
<dbReference type="GO" id="GO:0015031">
    <property type="term" value="P:protein transport"/>
    <property type="evidence" value="ECO:0007669"/>
    <property type="project" value="TreeGrafter"/>
</dbReference>
<dbReference type="InterPro" id="IPR014756">
    <property type="entry name" value="Ig_E-set"/>
</dbReference>
<dbReference type="InterPro" id="IPR011021">
    <property type="entry name" value="Arrestin-like_N"/>
</dbReference>
<accession>A0A1R2C001</accession>
<dbReference type="EMBL" id="MPUH01000344">
    <property type="protein sequence ID" value="OMJ82326.1"/>
    <property type="molecule type" value="Genomic_DNA"/>
</dbReference>
<dbReference type="InterPro" id="IPR014752">
    <property type="entry name" value="Arrestin-like_C"/>
</dbReference>
<dbReference type="PANTHER" id="PTHR11188:SF17">
    <property type="entry name" value="FI21816P1"/>
    <property type="match status" value="1"/>
</dbReference>
<dbReference type="SUPFAM" id="SSF81296">
    <property type="entry name" value="E set domains"/>
    <property type="match status" value="1"/>
</dbReference>
<reference evidence="2 3" key="1">
    <citation type="submission" date="2016-11" db="EMBL/GenBank/DDBJ databases">
        <title>The macronuclear genome of Stentor coeruleus: a giant cell with tiny introns.</title>
        <authorList>
            <person name="Slabodnick M."/>
            <person name="Ruby J.G."/>
            <person name="Reiff S.B."/>
            <person name="Swart E.C."/>
            <person name="Gosai S."/>
            <person name="Prabakaran S."/>
            <person name="Witkowska E."/>
            <person name="Larue G.E."/>
            <person name="Fisher S."/>
            <person name="Freeman R.M."/>
            <person name="Gunawardena J."/>
            <person name="Chu W."/>
            <person name="Stover N.A."/>
            <person name="Gregory B.D."/>
            <person name="Nowacki M."/>
            <person name="Derisi J."/>
            <person name="Roy S.W."/>
            <person name="Marshall W.F."/>
            <person name="Sood P."/>
        </authorList>
    </citation>
    <scope>NUCLEOTIDE SEQUENCE [LARGE SCALE GENOMIC DNA]</scope>
    <source>
        <strain evidence="2">WM001</strain>
    </source>
</reference>
<dbReference type="Gene3D" id="2.60.40.640">
    <property type="match status" value="2"/>
</dbReference>
<name>A0A1R2C001_9CILI</name>
<dbReference type="AlphaFoldDB" id="A0A1R2C001"/>
<comment type="caution">
    <text evidence="2">The sequence shown here is derived from an EMBL/GenBank/DDBJ whole genome shotgun (WGS) entry which is preliminary data.</text>
</comment>
<dbReference type="Proteomes" id="UP000187209">
    <property type="component" value="Unassembled WGS sequence"/>
</dbReference>
<evidence type="ECO:0000313" key="2">
    <source>
        <dbReference type="EMBL" id="OMJ82326.1"/>
    </source>
</evidence>
<evidence type="ECO:0000313" key="3">
    <source>
        <dbReference type="Proteomes" id="UP000187209"/>
    </source>
</evidence>
<dbReference type="PANTHER" id="PTHR11188">
    <property type="entry name" value="ARRESTIN DOMAIN CONTAINING PROTEIN"/>
    <property type="match status" value="1"/>
</dbReference>
<keyword evidence="3" id="KW-1185">Reference proteome</keyword>